<keyword evidence="1" id="KW-0812">Transmembrane</keyword>
<dbReference type="PANTHER" id="PTHR43471">
    <property type="entry name" value="ABC TRANSPORTER PERMEASE"/>
    <property type="match status" value="1"/>
</dbReference>
<evidence type="ECO:0008006" key="4">
    <source>
        <dbReference type="Google" id="ProtNLM"/>
    </source>
</evidence>
<dbReference type="AlphaFoldDB" id="A0A327K6X7"/>
<evidence type="ECO:0000313" key="3">
    <source>
        <dbReference type="Proteomes" id="UP000248863"/>
    </source>
</evidence>
<feature type="transmembrane region" description="Helical" evidence="1">
    <location>
        <begin position="53"/>
        <end position="73"/>
    </location>
</feature>
<dbReference type="Pfam" id="PF12679">
    <property type="entry name" value="ABC2_membrane_2"/>
    <property type="match status" value="1"/>
</dbReference>
<dbReference type="GO" id="GO:0140359">
    <property type="term" value="F:ABC-type transporter activity"/>
    <property type="evidence" value="ECO:0007669"/>
    <property type="project" value="InterPro"/>
</dbReference>
<evidence type="ECO:0000313" key="2">
    <source>
        <dbReference type="EMBL" id="RAI33716.1"/>
    </source>
</evidence>
<feature type="transmembrane region" description="Helical" evidence="1">
    <location>
        <begin position="141"/>
        <end position="167"/>
    </location>
</feature>
<gene>
    <name evidence="2" type="ORF">CH338_22085</name>
</gene>
<protein>
    <recommendedName>
        <fullName evidence="4">ABC transporter permease</fullName>
    </recommendedName>
</protein>
<dbReference type="EMBL" id="NPEU01000344">
    <property type="protein sequence ID" value="RAI33716.1"/>
    <property type="molecule type" value="Genomic_DNA"/>
</dbReference>
<dbReference type="Proteomes" id="UP000248863">
    <property type="component" value="Unassembled WGS sequence"/>
</dbReference>
<keyword evidence="3" id="KW-1185">Reference proteome</keyword>
<evidence type="ECO:0000256" key="1">
    <source>
        <dbReference type="SAM" id="Phobius"/>
    </source>
</evidence>
<feature type="transmembrane region" description="Helical" evidence="1">
    <location>
        <begin position="251"/>
        <end position="272"/>
    </location>
</feature>
<keyword evidence="1" id="KW-0472">Membrane</keyword>
<dbReference type="GO" id="GO:0005886">
    <property type="term" value="C:plasma membrane"/>
    <property type="evidence" value="ECO:0007669"/>
    <property type="project" value="UniProtKB-SubCell"/>
</dbReference>
<sequence length="276" mass="27917">MINLAAIAGKELREAVRNRWVVAATLLLGALALSLTLLGSAPTGTTGANALDVVVVSLSSLTILLLPLIALLISHDTLVGEVERGTMLLLLGYPVARWQVVLGKFVGHMIVLAIATLVGFGAAGVAILITVRDIAAESWAAFAAMIGASLLLGAAFLAIGACVSALARSRGAAAAVAIGLWLLFVVVYDLALLGVLVADQGAHLGAGAIEAVLLLNPTDAYRLLNLTGFANVSLFSGMAGLAGTVSLAAPTLVAALVAWTVLPLAAATAAFARKEI</sequence>
<feature type="transmembrane region" description="Helical" evidence="1">
    <location>
        <begin position="20"/>
        <end position="41"/>
    </location>
</feature>
<dbReference type="RefSeq" id="WP_111359255.1">
    <property type="nucleotide sequence ID" value="NZ_NHSK01000102.1"/>
</dbReference>
<feature type="transmembrane region" description="Helical" evidence="1">
    <location>
        <begin position="108"/>
        <end position="129"/>
    </location>
</feature>
<dbReference type="PANTHER" id="PTHR43471:SF1">
    <property type="entry name" value="ABC TRANSPORTER PERMEASE PROTEIN NOSY-RELATED"/>
    <property type="match status" value="1"/>
</dbReference>
<comment type="caution">
    <text evidence="2">The sequence shown here is derived from an EMBL/GenBank/DDBJ whole genome shotgun (WGS) entry which is preliminary data.</text>
</comment>
<name>A0A327K6X7_9BRAD</name>
<proteinExistence type="predicted"/>
<feature type="transmembrane region" description="Helical" evidence="1">
    <location>
        <begin position="173"/>
        <end position="198"/>
    </location>
</feature>
<organism evidence="2 3">
    <name type="scientific">Rhodoplanes elegans</name>
    <dbReference type="NCBI Taxonomy" id="29408"/>
    <lineage>
        <taxon>Bacteria</taxon>
        <taxon>Pseudomonadati</taxon>
        <taxon>Pseudomonadota</taxon>
        <taxon>Alphaproteobacteria</taxon>
        <taxon>Hyphomicrobiales</taxon>
        <taxon>Nitrobacteraceae</taxon>
        <taxon>Rhodoplanes</taxon>
    </lineage>
</organism>
<reference evidence="2 3" key="1">
    <citation type="submission" date="2017-07" db="EMBL/GenBank/DDBJ databases">
        <title>Draft Genome Sequences of Select Purple Nonsulfur Bacteria.</title>
        <authorList>
            <person name="Lasarre B."/>
            <person name="Mckinlay J.B."/>
        </authorList>
    </citation>
    <scope>NUCLEOTIDE SEQUENCE [LARGE SCALE GENOMIC DNA]</scope>
    <source>
        <strain evidence="2 3">DSM 11907</strain>
    </source>
</reference>
<keyword evidence="1" id="KW-1133">Transmembrane helix</keyword>
<dbReference type="OrthoDB" id="9805862at2"/>
<accession>A0A327K6X7</accession>